<comment type="caution">
    <text evidence="1">The sequence shown here is derived from an EMBL/GenBank/DDBJ whole genome shotgun (WGS) entry which is preliminary data.</text>
</comment>
<reference evidence="1 2" key="1">
    <citation type="submission" date="2020-08" db="EMBL/GenBank/DDBJ databases">
        <title>Sequencing the genomes of 1000 actinobacteria strains.</title>
        <authorList>
            <person name="Klenk H.-P."/>
        </authorList>
    </citation>
    <scope>NUCLEOTIDE SEQUENCE [LARGE SCALE GENOMIC DNA]</scope>
    <source>
        <strain evidence="1 2">DSM 45784</strain>
    </source>
</reference>
<sequence>MRALGISTPAAPHDLNRAAAYRDRLSRTDSGPIPACGPQEEVLTVERISRGYGVRAVPRAQLVFELKEER</sequence>
<dbReference type="EMBL" id="JACHND010000001">
    <property type="protein sequence ID" value="MBB4699359.1"/>
    <property type="molecule type" value="Genomic_DNA"/>
</dbReference>
<organism evidence="1 2">
    <name type="scientific">Sphaerisporangium siamense</name>
    <dbReference type="NCBI Taxonomy" id="795645"/>
    <lineage>
        <taxon>Bacteria</taxon>
        <taxon>Bacillati</taxon>
        <taxon>Actinomycetota</taxon>
        <taxon>Actinomycetes</taxon>
        <taxon>Streptosporangiales</taxon>
        <taxon>Streptosporangiaceae</taxon>
        <taxon>Sphaerisporangium</taxon>
    </lineage>
</organism>
<dbReference type="AlphaFoldDB" id="A0A7W7D2Y8"/>
<protein>
    <submittedName>
        <fullName evidence="1">ABC-type hemin transport system ATPase subunit</fullName>
    </submittedName>
</protein>
<dbReference type="RefSeq" id="WP_184876827.1">
    <property type="nucleotide sequence ID" value="NZ_BOOV01000044.1"/>
</dbReference>
<proteinExistence type="predicted"/>
<accession>A0A7W7D2Y8</accession>
<gene>
    <name evidence="1" type="ORF">BJ982_000903</name>
</gene>
<evidence type="ECO:0000313" key="2">
    <source>
        <dbReference type="Proteomes" id="UP000542210"/>
    </source>
</evidence>
<evidence type="ECO:0000313" key="1">
    <source>
        <dbReference type="EMBL" id="MBB4699359.1"/>
    </source>
</evidence>
<keyword evidence="2" id="KW-1185">Reference proteome</keyword>
<dbReference type="Proteomes" id="UP000542210">
    <property type="component" value="Unassembled WGS sequence"/>
</dbReference>
<name>A0A7W7D2Y8_9ACTN</name>